<protein>
    <recommendedName>
        <fullName evidence="3">Hyaluronidase</fullName>
        <ecNumber evidence="3">3.2.1.35</ecNumber>
    </recommendedName>
</protein>
<keyword evidence="2" id="KW-1015">Disulfide bond</keyword>
<dbReference type="InterPro" id="IPR017853">
    <property type="entry name" value="GH"/>
</dbReference>
<dbReference type="Pfam" id="PF01630">
    <property type="entry name" value="Glyco_hydro_56"/>
    <property type="match status" value="1"/>
</dbReference>
<dbReference type="InterPro" id="IPR013785">
    <property type="entry name" value="Aldolase_TIM"/>
</dbReference>
<dbReference type="AlphaFoldDB" id="A0A1B6E4C5"/>
<dbReference type="Gene3D" id="3.20.20.70">
    <property type="entry name" value="Aldolase class I"/>
    <property type="match status" value="1"/>
</dbReference>
<evidence type="ECO:0000313" key="4">
    <source>
        <dbReference type="EMBL" id="JAS32739.1"/>
    </source>
</evidence>
<dbReference type="InterPro" id="IPR018155">
    <property type="entry name" value="Hyaluronidase"/>
</dbReference>
<keyword evidence="3" id="KW-0326">Glycosidase</keyword>
<proteinExistence type="inferred from homology"/>
<name>A0A1B6E4C5_9HEMI</name>
<feature type="non-terminal residue" evidence="4">
    <location>
        <position position="1"/>
    </location>
</feature>
<dbReference type="EMBL" id="GEDC01004559">
    <property type="protein sequence ID" value="JAS32739.1"/>
    <property type="molecule type" value="Transcribed_RNA"/>
</dbReference>
<accession>A0A1B6E4C5</accession>
<keyword evidence="3" id="KW-0378">Hydrolase</keyword>
<sequence length="110" mass="12518">WNLPSFQCRSYGVNFTYAESAYGFTMNKDAEFMGNKISLLYDPGKFPTILNFSLEDQSLDDLEFVNSGLPQDGSLIEHLLAFQQEIDQVIPDKLNDGIVIIDMEQWGATW</sequence>
<gene>
    <name evidence="4" type="ORF">g.560</name>
</gene>
<comment type="similarity">
    <text evidence="1 3">Belongs to the glycosyl hydrolase 56 family.</text>
</comment>
<dbReference type="PANTHER" id="PTHR11769:SF35">
    <property type="entry name" value="HYALURONIDASE"/>
    <property type="match status" value="1"/>
</dbReference>
<dbReference type="SUPFAM" id="SSF51445">
    <property type="entry name" value="(Trans)glycosidases"/>
    <property type="match status" value="1"/>
</dbReference>
<dbReference type="GO" id="GO:0005975">
    <property type="term" value="P:carbohydrate metabolic process"/>
    <property type="evidence" value="ECO:0007669"/>
    <property type="project" value="InterPro"/>
</dbReference>
<organism evidence="4">
    <name type="scientific">Clastoptera arizonana</name>
    <name type="common">Arizona spittle bug</name>
    <dbReference type="NCBI Taxonomy" id="38151"/>
    <lineage>
        <taxon>Eukaryota</taxon>
        <taxon>Metazoa</taxon>
        <taxon>Ecdysozoa</taxon>
        <taxon>Arthropoda</taxon>
        <taxon>Hexapoda</taxon>
        <taxon>Insecta</taxon>
        <taxon>Pterygota</taxon>
        <taxon>Neoptera</taxon>
        <taxon>Paraneoptera</taxon>
        <taxon>Hemiptera</taxon>
        <taxon>Auchenorrhyncha</taxon>
        <taxon>Cercopoidea</taxon>
        <taxon>Clastopteridae</taxon>
        <taxon>Clastoptera</taxon>
    </lineage>
</organism>
<dbReference type="PANTHER" id="PTHR11769">
    <property type="entry name" value="HYALURONIDASE"/>
    <property type="match status" value="1"/>
</dbReference>
<dbReference type="PRINTS" id="PR00846">
    <property type="entry name" value="GLHYDRLASE56"/>
</dbReference>
<evidence type="ECO:0000256" key="1">
    <source>
        <dbReference type="ARBA" id="ARBA00008871"/>
    </source>
</evidence>
<dbReference type="GO" id="GO:0030214">
    <property type="term" value="P:hyaluronan catabolic process"/>
    <property type="evidence" value="ECO:0007669"/>
    <property type="project" value="TreeGrafter"/>
</dbReference>
<dbReference type="EC" id="3.2.1.35" evidence="3"/>
<feature type="non-terminal residue" evidence="4">
    <location>
        <position position="110"/>
    </location>
</feature>
<evidence type="ECO:0000256" key="2">
    <source>
        <dbReference type="ARBA" id="ARBA00023157"/>
    </source>
</evidence>
<reference evidence="4" key="1">
    <citation type="submission" date="2015-12" db="EMBL/GenBank/DDBJ databases">
        <title>De novo transcriptome assembly of four potential Pierce s Disease insect vectors from Arizona vineyards.</title>
        <authorList>
            <person name="Tassone E.E."/>
        </authorList>
    </citation>
    <scope>NUCLEOTIDE SEQUENCE</scope>
</reference>
<evidence type="ECO:0000256" key="3">
    <source>
        <dbReference type="RuleBase" id="RU610713"/>
    </source>
</evidence>
<dbReference type="GO" id="GO:0004415">
    <property type="term" value="F:hyalurononglucosaminidase activity"/>
    <property type="evidence" value="ECO:0007669"/>
    <property type="project" value="UniProtKB-UniRule"/>
</dbReference>
<comment type="catalytic activity">
    <reaction evidence="3">
        <text>Random hydrolysis of (1-&gt;4)-linkages between N-acetyl-beta-D-glucosamine and D-glucuronate residues in hyaluronate.</text>
        <dbReference type="EC" id="3.2.1.35"/>
    </reaction>
</comment>